<proteinExistence type="predicted"/>
<dbReference type="PANTHER" id="PTHR11019:SF159">
    <property type="entry name" value="TRANSCRIPTIONAL REGULATOR-RELATED"/>
    <property type="match status" value="1"/>
</dbReference>
<keyword evidence="3" id="KW-0238">DNA-binding</keyword>
<dbReference type="InterPro" id="IPR003313">
    <property type="entry name" value="AraC-bd"/>
</dbReference>
<keyword evidence="2" id="KW-0805">Transcription regulation</keyword>
<protein>
    <submittedName>
        <fullName evidence="7">AraC family transcriptional regulator</fullName>
    </submittedName>
</protein>
<dbReference type="Proteomes" id="UP000284605">
    <property type="component" value="Unassembled WGS sequence"/>
</dbReference>
<accession>A0A418WAN4</accession>
<dbReference type="InterPro" id="IPR009057">
    <property type="entry name" value="Homeodomain-like_sf"/>
</dbReference>
<dbReference type="SUPFAM" id="SSF46689">
    <property type="entry name" value="Homeodomain-like"/>
    <property type="match status" value="1"/>
</dbReference>
<evidence type="ECO:0000256" key="2">
    <source>
        <dbReference type="ARBA" id="ARBA00023015"/>
    </source>
</evidence>
<evidence type="ECO:0000256" key="3">
    <source>
        <dbReference type="ARBA" id="ARBA00023125"/>
    </source>
</evidence>
<evidence type="ECO:0000313" key="7">
    <source>
        <dbReference type="EMBL" id="RJF87055.1"/>
    </source>
</evidence>
<dbReference type="AlphaFoldDB" id="A0A418WAN4"/>
<gene>
    <name evidence="7" type="ORF">D3874_08480</name>
</gene>
<evidence type="ECO:0000256" key="4">
    <source>
        <dbReference type="ARBA" id="ARBA00023159"/>
    </source>
</evidence>
<dbReference type="Pfam" id="PF12833">
    <property type="entry name" value="HTH_18"/>
    <property type="match status" value="1"/>
</dbReference>
<dbReference type="RefSeq" id="WP_119777699.1">
    <property type="nucleotide sequence ID" value="NZ_QYUK01000011.1"/>
</dbReference>
<keyword evidence="1" id="KW-0678">Repressor</keyword>
<dbReference type="SMART" id="SM00342">
    <property type="entry name" value="HTH_ARAC"/>
    <property type="match status" value="1"/>
</dbReference>
<feature type="domain" description="HTH araC/xylS-type" evidence="6">
    <location>
        <begin position="156"/>
        <end position="257"/>
    </location>
</feature>
<name>A0A418WAN4_9PROT</name>
<dbReference type="PRINTS" id="PR00032">
    <property type="entry name" value="HTHARAC"/>
</dbReference>
<dbReference type="Pfam" id="PF02311">
    <property type="entry name" value="AraC_binding"/>
    <property type="match status" value="1"/>
</dbReference>
<evidence type="ECO:0000259" key="6">
    <source>
        <dbReference type="PROSITE" id="PS01124"/>
    </source>
</evidence>
<comment type="caution">
    <text evidence="7">The sequence shown here is derived from an EMBL/GenBank/DDBJ whole genome shotgun (WGS) entry which is preliminary data.</text>
</comment>
<keyword evidence="5" id="KW-0804">Transcription</keyword>
<dbReference type="InterPro" id="IPR020449">
    <property type="entry name" value="Tscrpt_reg_AraC-type_HTH"/>
</dbReference>
<evidence type="ECO:0000256" key="5">
    <source>
        <dbReference type="ARBA" id="ARBA00023163"/>
    </source>
</evidence>
<dbReference type="InterPro" id="IPR018060">
    <property type="entry name" value="HTH_AraC"/>
</dbReference>
<dbReference type="GO" id="GO:0043565">
    <property type="term" value="F:sequence-specific DNA binding"/>
    <property type="evidence" value="ECO:0007669"/>
    <property type="project" value="InterPro"/>
</dbReference>
<dbReference type="Gene3D" id="2.60.120.10">
    <property type="entry name" value="Jelly Rolls"/>
    <property type="match status" value="1"/>
</dbReference>
<evidence type="ECO:0000313" key="8">
    <source>
        <dbReference type="Proteomes" id="UP000284605"/>
    </source>
</evidence>
<dbReference type="FunFam" id="1.10.10.60:FF:000132">
    <property type="entry name" value="AraC family transcriptional regulator"/>
    <property type="match status" value="1"/>
</dbReference>
<dbReference type="Gene3D" id="1.10.10.60">
    <property type="entry name" value="Homeodomain-like"/>
    <property type="match status" value="2"/>
</dbReference>
<dbReference type="OrthoDB" id="9804543at2"/>
<dbReference type="InterPro" id="IPR014710">
    <property type="entry name" value="RmlC-like_jellyroll"/>
</dbReference>
<evidence type="ECO:0000256" key="1">
    <source>
        <dbReference type="ARBA" id="ARBA00022491"/>
    </source>
</evidence>
<dbReference type="InterPro" id="IPR011051">
    <property type="entry name" value="RmlC_Cupin_sf"/>
</dbReference>
<keyword evidence="8" id="KW-1185">Reference proteome</keyword>
<sequence>MVRNVRVADYEAVPRAVLAIGNDYPAGHETKPHVHRRAQLLYALSGIMMVGTAEGTWLVPPDRAIWIPPGMVHGVRSTGAPLGVRSVLIEPGAIADLPDICRMVQISPLIRALILEAVDLPVEYEADGRAGLIMSLLLHELGALPALPVGLPLPADARLNALCQHFVMAPDPHARIDDWCAQLGMSRRSFTRLFKRETGLSFALWRQRACLFAALPRLGGGEAVTTVALDLGYDSVAAFTTMFRRLLGQSPSRYFRGVVEGVEA</sequence>
<dbReference type="CDD" id="cd06124">
    <property type="entry name" value="cupin_NimR-like_N"/>
    <property type="match status" value="1"/>
</dbReference>
<dbReference type="SUPFAM" id="SSF51182">
    <property type="entry name" value="RmlC-like cupins"/>
    <property type="match status" value="1"/>
</dbReference>
<organism evidence="7 8">
    <name type="scientific">Oleomonas cavernae</name>
    <dbReference type="NCBI Taxonomy" id="2320859"/>
    <lineage>
        <taxon>Bacteria</taxon>
        <taxon>Pseudomonadati</taxon>
        <taxon>Pseudomonadota</taxon>
        <taxon>Alphaproteobacteria</taxon>
        <taxon>Acetobacterales</taxon>
        <taxon>Acetobacteraceae</taxon>
        <taxon>Oleomonas</taxon>
    </lineage>
</organism>
<reference evidence="7 8" key="1">
    <citation type="submission" date="2018-09" db="EMBL/GenBank/DDBJ databases">
        <authorList>
            <person name="Zhu H."/>
        </authorList>
    </citation>
    <scope>NUCLEOTIDE SEQUENCE [LARGE SCALE GENOMIC DNA]</scope>
    <source>
        <strain evidence="7 8">K1W22B-8</strain>
    </source>
</reference>
<keyword evidence="4" id="KW-0010">Activator</keyword>
<dbReference type="PROSITE" id="PS01124">
    <property type="entry name" value="HTH_ARAC_FAMILY_2"/>
    <property type="match status" value="1"/>
</dbReference>
<dbReference type="GO" id="GO:0003700">
    <property type="term" value="F:DNA-binding transcription factor activity"/>
    <property type="evidence" value="ECO:0007669"/>
    <property type="project" value="InterPro"/>
</dbReference>
<dbReference type="PANTHER" id="PTHR11019">
    <property type="entry name" value="HTH-TYPE TRANSCRIPTIONAL REGULATOR NIMR"/>
    <property type="match status" value="1"/>
</dbReference>
<dbReference type="EMBL" id="QYUK01000011">
    <property type="protein sequence ID" value="RJF87055.1"/>
    <property type="molecule type" value="Genomic_DNA"/>
</dbReference>